<dbReference type="InterPro" id="IPR036388">
    <property type="entry name" value="WH-like_DNA-bd_sf"/>
</dbReference>
<organism evidence="8 9">
    <name type="scientific">Halobacteriovorax vibrionivorans</name>
    <dbReference type="NCBI Taxonomy" id="2152716"/>
    <lineage>
        <taxon>Bacteria</taxon>
        <taxon>Pseudomonadati</taxon>
        <taxon>Bdellovibrionota</taxon>
        <taxon>Bacteriovoracia</taxon>
        <taxon>Bacteriovoracales</taxon>
        <taxon>Halobacteriovoraceae</taxon>
        <taxon>Halobacteriovorax</taxon>
    </lineage>
</organism>
<dbReference type="SUPFAM" id="SSF52172">
    <property type="entry name" value="CheY-like"/>
    <property type="match status" value="1"/>
</dbReference>
<dbReference type="InterPro" id="IPR011006">
    <property type="entry name" value="CheY-like_superfamily"/>
</dbReference>
<feature type="domain" description="OmpR/PhoB-type" evidence="7">
    <location>
        <begin position="147"/>
        <end position="247"/>
    </location>
</feature>
<keyword evidence="9" id="KW-1185">Reference proteome</keyword>
<dbReference type="EMBL" id="QDKL01000003">
    <property type="protein sequence ID" value="RZF21077.1"/>
    <property type="molecule type" value="Genomic_DNA"/>
</dbReference>
<evidence type="ECO:0000256" key="4">
    <source>
        <dbReference type="PROSITE-ProRule" id="PRU00169"/>
    </source>
</evidence>
<evidence type="ECO:0000256" key="5">
    <source>
        <dbReference type="PROSITE-ProRule" id="PRU01091"/>
    </source>
</evidence>
<dbReference type="Gene3D" id="3.40.50.2300">
    <property type="match status" value="1"/>
</dbReference>
<dbReference type="CDD" id="cd00383">
    <property type="entry name" value="trans_reg_C"/>
    <property type="match status" value="1"/>
</dbReference>
<dbReference type="CDD" id="cd17574">
    <property type="entry name" value="REC_OmpR"/>
    <property type="match status" value="1"/>
</dbReference>
<dbReference type="InterPro" id="IPR001867">
    <property type="entry name" value="OmpR/PhoB-type_DNA-bd"/>
</dbReference>
<keyword evidence="3 5" id="KW-0238">DNA-binding</keyword>
<gene>
    <name evidence="8" type="ORF">DAY19_13945</name>
</gene>
<evidence type="ECO:0000259" key="7">
    <source>
        <dbReference type="PROSITE" id="PS51755"/>
    </source>
</evidence>
<evidence type="ECO:0000256" key="1">
    <source>
        <dbReference type="ARBA" id="ARBA00022553"/>
    </source>
</evidence>
<feature type="DNA-binding region" description="OmpR/PhoB-type" evidence="5">
    <location>
        <begin position="147"/>
        <end position="247"/>
    </location>
</feature>
<accession>A0ABY0IDP0</accession>
<dbReference type="InterPro" id="IPR039420">
    <property type="entry name" value="WalR-like"/>
</dbReference>
<evidence type="ECO:0000313" key="8">
    <source>
        <dbReference type="EMBL" id="RZF21077.1"/>
    </source>
</evidence>
<dbReference type="PROSITE" id="PS50110">
    <property type="entry name" value="RESPONSE_REGULATORY"/>
    <property type="match status" value="1"/>
</dbReference>
<dbReference type="InterPro" id="IPR016032">
    <property type="entry name" value="Sig_transdc_resp-reg_C-effctor"/>
</dbReference>
<feature type="modified residue" description="4-aspartylphosphate" evidence="4">
    <location>
        <position position="72"/>
    </location>
</feature>
<keyword evidence="1 4" id="KW-0597">Phosphoprotein</keyword>
<dbReference type="Proteomes" id="UP000443582">
    <property type="component" value="Unassembled WGS sequence"/>
</dbReference>
<dbReference type="Pfam" id="PF00486">
    <property type="entry name" value="Trans_reg_C"/>
    <property type="match status" value="1"/>
</dbReference>
<comment type="caution">
    <text evidence="8">The sequence shown here is derived from an EMBL/GenBank/DDBJ whole genome shotgun (WGS) entry which is preliminary data.</text>
</comment>
<dbReference type="SMART" id="SM00448">
    <property type="entry name" value="REC"/>
    <property type="match status" value="1"/>
</dbReference>
<dbReference type="SMART" id="SM00862">
    <property type="entry name" value="Trans_reg_C"/>
    <property type="match status" value="1"/>
</dbReference>
<dbReference type="InterPro" id="IPR001789">
    <property type="entry name" value="Sig_transdc_resp-reg_receiver"/>
</dbReference>
<dbReference type="Gene3D" id="1.10.10.10">
    <property type="entry name" value="Winged helix-like DNA-binding domain superfamily/Winged helix DNA-binding domain"/>
    <property type="match status" value="1"/>
</dbReference>
<dbReference type="PANTHER" id="PTHR48111:SF40">
    <property type="entry name" value="PHOSPHATE REGULON TRANSCRIPTIONAL REGULATORY PROTEIN PHOB"/>
    <property type="match status" value="1"/>
</dbReference>
<dbReference type="PROSITE" id="PS51755">
    <property type="entry name" value="OMPR_PHOB"/>
    <property type="match status" value="1"/>
</dbReference>
<evidence type="ECO:0000259" key="6">
    <source>
        <dbReference type="PROSITE" id="PS50110"/>
    </source>
</evidence>
<dbReference type="PANTHER" id="PTHR48111">
    <property type="entry name" value="REGULATOR OF RPOS"/>
    <property type="match status" value="1"/>
</dbReference>
<dbReference type="Pfam" id="PF00072">
    <property type="entry name" value="Response_reg"/>
    <property type="match status" value="1"/>
</dbReference>
<evidence type="ECO:0000256" key="2">
    <source>
        <dbReference type="ARBA" id="ARBA00023012"/>
    </source>
</evidence>
<name>A0ABY0IDP0_9BACT</name>
<sequence>MGLSLRYLYHFQKPRKKMSNFGKILVVEDDNNLGDTLSEYLEDVGHQCKLAKNVKDARYYFEQFGPNIILMDIGLPDGNGIELAKEFRKERRDFILLFLSALNDPQTKVEGFEAGGEDYITKPFALKELTIRLDRLLSFKTTIDSLDDEIIIGDLKIWPKRFEVQDGEGKIINLTQKECAILEILLKKKNEAVERDLIIEKVWGEDKFPSQRTVDNYIVKLRKWAESDSKNSLEIQSVRGIGYKLIINK</sequence>
<reference evidence="9" key="1">
    <citation type="journal article" date="2019" name="Int. J. Syst. Evol. Microbiol.">
        <title>Halobacteriovorax valvorus sp. nov., a novel prokaryotic predator isolated from coastal seawater of China.</title>
        <authorList>
            <person name="Chen M.-X."/>
        </authorList>
    </citation>
    <scope>NUCLEOTIDE SEQUENCE [LARGE SCALE GENOMIC DNA]</scope>
    <source>
        <strain evidence="9">BL9</strain>
    </source>
</reference>
<proteinExistence type="predicted"/>
<dbReference type="SUPFAM" id="SSF46894">
    <property type="entry name" value="C-terminal effector domain of the bipartite response regulators"/>
    <property type="match status" value="1"/>
</dbReference>
<protein>
    <submittedName>
        <fullName evidence="8">Response regulator transcription factor</fullName>
    </submittedName>
</protein>
<evidence type="ECO:0000256" key="3">
    <source>
        <dbReference type="ARBA" id="ARBA00023125"/>
    </source>
</evidence>
<evidence type="ECO:0000313" key="9">
    <source>
        <dbReference type="Proteomes" id="UP000443582"/>
    </source>
</evidence>
<feature type="domain" description="Response regulatory" evidence="6">
    <location>
        <begin position="23"/>
        <end position="137"/>
    </location>
</feature>
<keyword evidence="2" id="KW-0902">Two-component regulatory system</keyword>